<organism evidence="4 5">
    <name type="scientific">Sinomicrobium oceani</name>
    <dbReference type="NCBI Taxonomy" id="1150368"/>
    <lineage>
        <taxon>Bacteria</taxon>
        <taxon>Pseudomonadati</taxon>
        <taxon>Bacteroidota</taxon>
        <taxon>Flavobacteriia</taxon>
        <taxon>Flavobacteriales</taxon>
        <taxon>Flavobacteriaceae</taxon>
        <taxon>Sinomicrobium</taxon>
    </lineage>
</organism>
<dbReference type="InterPro" id="IPR046947">
    <property type="entry name" value="LytR-like"/>
</dbReference>
<name>A0A1K1P8X7_9FLAO</name>
<dbReference type="SMART" id="SM00448">
    <property type="entry name" value="REC"/>
    <property type="match status" value="1"/>
</dbReference>
<sequence length="252" mass="29243">MVTCLVLEDDKRSRTWIAEILRKEFDTLHIAEAETLGQAARIFPELQPRILLLDINLPDGNSFELLEKWYRNRKRDFEVIFITAHAGYALEAFRYSALDFLLKPIAPGDLVSAMTKVLDNLKQQSYYLKLETFFHNYALDRKNHADQKIVLKNTEQIHVVKTGDLLYARADNNYTRFILCDEKQLIASQPVKSFELKLNPLGFMRVHQSYLVNLAYLTAYRKKQDCLVLCGSVEIPVSQSRKSQVMAYFNTL</sequence>
<gene>
    <name evidence="4" type="ORF">SAMN02927921_01645</name>
</gene>
<dbReference type="InterPro" id="IPR007492">
    <property type="entry name" value="LytTR_DNA-bd_dom"/>
</dbReference>
<evidence type="ECO:0000256" key="1">
    <source>
        <dbReference type="PROSITE-ProRule" id="PRU00169"/>
    </source>
</evidence>
<dbReference type="RefSeq" id="WP_072316872.1">
    <property type="nucleotide sequence ID" value="NZ_FPJE01000007.1"/>
</dbReference>
<feature type="modified residue" description="4-aspartylphosphate" evidence="1">
    <location>
        <position position="54"/>
    </location>
</feature>
<dbReference type="PROSITE" id="PS50930">
    <property type="entry name" value="HTH_LYTTR"/>
    <property type="match status" value="1"/>
</dbReference>
<dbReference type="Gene3D" id="3.40.50.2300">
    <property type="match status" value="1"/>
</dbReference>
<feature type="domain" description="HTH LytTR-type" evidence="3">
    <location>
        <begin position="149"/>
        <end position="251"/>
    </location>
</feature>
<evidence type="ECO:0000259" key="3">
    <source>
        <dbReference type="PROSITE" id="PS50930"/>
    </source>
</evidence>
<keyword evidence="1" id="KW-0597">Phosphoprotein</keyword>
<dbReference type="Pfam" id="PF00072">
    <property type="entry name" value="Response_reg"/>
    <property type="match status" value="1"/>
</dbReference>
<dbReference type="Pfam" id="PF04397">
    <property type="entry name" value="LytTR"/>
    <property type="match status" value="1"/>
</dbReference>
<dbReference type="SMART" id="SM00850">
    <property type="entry name" value="LytTR"/>
    <property type="match status" value="1"/>
</dbReference>
<dbReference type="PANTHER" id="PTHR37299">
    <property type="entry name" value="TRANSCRIPTIONAL REGULATOR-RELATED"/>
    <property type="match status" value="1"/>
</dbReference>
<dbReference type="STRING" id="1150368.SAMN02927921_01645"/>
<dbReference type="InterPro" id="IPR011006">
    <property type="entry name" value="CheY-like_superfamily"/>
</dbReference>
<dbReference type="Gene3D" id="2.40.50.1020">
    <property type="entry name" value="LytTr DNA-binding domain"/>
    <property type="match status" value="1"/>
</dbReference>
<evidence type="ECO:0000259" key="2">
    <source>
        <dbReference type="PROSITE" id="PS50110"/>
    </source>
</evidence>
<evidence type="ECO:0000313" key="4">
    <source>
        <dbReference type="EMBL" id="SFW43142.1"/>
    </source>
</evidence>
<reference evidence="4 5" key="1">
    <citation type="submission" date="2016-11" db="EMBL/GenBank/DDBJ databases">
        <authorList>
            <person name="Jaros S."/>
            <person name="Januszkiewicz K."/>
            <person name="Wedrychowicz H."/>
        </authorList>
    </citation>
    <scope>NUCLEOTIDE SEQUENCE [LARGE SCALE GENOMIC DNA]</scope>
    <source>
        <strain evidence="4 5">CGMCC 1.12145</strain>
    </source>
</reference>
<accession>A0A1K1P8X7</accession>
<dbReference type="CDD" id="cd00156">
    <property type="entry name" value="REC"/>
    <property type="match status" value="1"/>
</dbReference>
<proteinExistence type="predicted"/>
<dbReference type="InterPro" id="IPR001789">
    <property type="entry name" value="Sig_transdc_resp-reg_receiver"/>
</dbReference>
<feature type="domain" description="Response regulatory" evidence="2">
    <location>
        <begin position="3"/>
        <end position="118"/>
    </location>
</feature>
<dbReference type="EMBL" id="FPJE01000007">
    <property type="protein sequence ID" value="SFW43142.1"/>
    <property type="molecule type" value="Genomic_DNA"/>
</dbReference>
<dbReference type="PANTHER" id="PTHR37299:SF1">
    <property type="entry name" value="STAGE 0 SPORULATION PROTEIN A HOMOLOG"/>
    <property type="match status" value="1"/>
</dbReference>
<evidence type="ECO:0000313" key="5">
    <source>
        <dbReference type="Proteomes" id="UP000182248"/>
    </source>
</evidence>
<dbReference type="GO" id="GO:0000156">
    <property type="term" value="F:phosphorelay response regulator activity"/>
    <property type="evidence" value="ECO:0007669"/>
    <property type="project" value="InterPro"/>
</dbReference>
<dbReference type="AlphaFoldDB" id="A0A1K1P8X7"/>
<keyword evidence="5" id="KW-1185">Reference proteome</keyword>
<protein>
    <submittedName>
        <fullName evidence="4">Two component transcriptional regulator, LytTR family</fullName>
    </submittedName>
</protein>
<dbReference type="PROSITE" id="PS50110">
    <property type="entry name" value="RESPONSE_REGULATORY"/>
    <property type="match status" value="1"/>
</dbReference>
<dbReference type="SUPFAM" id="SSF52172">
    <property type="entry name" value="CheY-like"/>
    <property type="match status" value="1"/>
</dbReference>
<dbReference type="Proteomes" id="UP000182248">
    <property type="component" value="Unassembled WGS sequence"/>
</dbReference>
<dbReference type="GO" id="GO:0003677">
    <property type="term" value="F:DNA binding"/>
    <property type="evidence" value="ECO:0007669"/>
    <property type="project" value="InterPro"/>
</dbReference>